<protein>
    <submittedName>
        <fullName evidence="1">Uncharacterized protein</fullName>
    </submittedName>
</protein>
<evidence type="ECO:0000313" key="2">
    <source>
        <dbReference type="Proteomes" id="UP001077662"/>
    </source>
</evidence>
<sequence length="56" mass="6583">MSIETAERKLLFYQRMMVVAKTDGDTIAYEIYRQITREIEKTIREHGKTACNEQTA</sequence>
<reference evidence="1" key="1">
    <citation type="submission" date="2022-09" db="EMBL/GenBank/DDBJ databases">
        <title>Genome analysis and characterization of larvicidal activity of Brevibacillus strains.</title>
        <authorList>
            <person name="Patrusheva E.V."/>
            <person name="Izotova A.O."/>
            <person name="Toshchakov S.V."/>
            <person name="Sineoky S.P."/>
        </authorList>
    </citation>
    <scope>NUCLEOTIDE SEQUENCE</scope>
    <source>
        <strain evidence="1">VKPM_B-13247</strain>
    </source>
</reference>
<comment type="caution">
    <text evidence="1">The sequence shown here is derived from an EMBL/GenBank/DDBJ whole genome shotgun (WGS) entry which is preliminary data.</text>
</comment>
<organism evidence="1 2">
    <name type="scientific">Brevibacillus laterosporus</name>
    <name type="common">Bacillus laterosporus</name>
    <dbReference type="NCBI Taxonomy" id="1465"/>
    <lineage>
        <taxon>Bacteria</taxon>
        <taxon>Bacillati</taxon>
        <taxon>Bacillota</taxon>
        <taxon>Bacilli</taxon>
        <taxon>Bacillales</taxon>
        <taxon>Paenibacillaceae</taxon>
        <taxon>Brevibacillus</taxon>
    </lineage>
</organism>
<accession>A0AAP3G9N7</accession>
<dbReference type="EMBL" id="JAPTNE010000043">
    <property type="protein sequence ID" value="MCZ0809778.1"/>
    <property type="molecule type" value="Genomic_DNA"/>
</dbReference>
<gene>
    <name evidence="1" type="ORF">O0554_23220</name>
</gene>
<dbReference type="Proteomes" id="UP001077662">
    <property type="component" value="Unassembled WGS sequence"/>
</dbReference>
<dbReference type="RefSeq" id="WP_161555076.1">
    <property type="nucleotide sequence ID" value="NZ_JANSGW010000043.1"/>
</dbReference>
<name>A0AAP3G9N7_BRELA</name>
<evidence type="ECO:0000313" key="1">
    <source>
        <dbReference type="EMBL" id="MCZ0809778.1"/>
    </source>
</evidence>
<dbReference type="AlphaFoldDB" id="A0AAP3G9N7"/>
<proteinExistence type="predicted"/>